<comment type="caution">
    <text evidence="2">The sequence shown here is derived from an EMBL/GenBank/DDBJ whole genome shotgun (WGS) entry which is preliminary data.</text>
</comment>
<dbReference type="AlphaFoldDB" id="A0A844D994"/>
<feature type="chain" id="PRO_5032947570" evidence="1">
    <location>
        <begin position="26"/>
        <end position="334"/>
    </location>
</feature>
<sequence length="334" mass="36949">MHHMDRRTAWRLLIALLLQPATLRAAPAPTILLIESYNADFEWDAGYRAALQARLEPACQLVSFELDTKRLPPERHAAMADQAWALYLKLKPALVILGDDAALSLLAARLAATATPVVYLGINNNPRVYFDPGKVRNITGVLERPLAKRNVALLRKILPAARRVLFLFDTSMTSTVIYHEIFQQTPRQQIEGLEVDVKLIDGWRAWQDEILAARGNGYDAIHLGSYQAVHDDGSAPPSAANMLRWSSAHAQVPLFGLWDFFVGADKAVGGLVLEGREQGMAAADIALRILAGARPGSIYPVTAQRGRFVFSRAQLARHHITLPPEIAYQSRLVD</sequence>
<reference evidence="2 3" key="1">
    <citation type="submission" date="2019-11" db="EMBL/GenBank/DDBJ databases">
        <title>Novel species isolated from a subtropical stream in China.</title>
        <authorList>
            <person name="Lu H."/>
        </authorList>
    </citation>
    <scope>NUCLEOTIDE SEQUENCE [LARGE SCALE GENOMIC DNA]</scope>
    <source>
        <strain evidence="2 3">FT26W</strain>
    </source>
</reference>
<evidence type="ECO:0000313" key="2">
    <source>
        <dbReference type="EMBL" id="MRW87541.1"/>
    </source>
</evidence>
<feature type="signal peptide" evidence="1">
    <location>
        <begin position="1"/>
        <end position="25"/>
    </location>
</feature>
<evidence type="ECO:0000256" key="1">
    <source>
        <dbReference type="SAM" id="SignalP"/>
    </source>
</evidence>
<dbReference type="PANTHER" id="PTHR35271:SF1">
    <property type="entry name" value="ABC TRANSPORTER, SUBSTRATE-BINDING LIPOPROTEIN"/>
    <property type="match status" value="1"/>
</dbReference>
<keyword evidence="3" id="KW-1185">Reference proteome</keyword>
<dbReference type="InterPro" id="IPR007487">
    <property type="entry name" value="ABC_transpt-TYRBP-like"/>
</dbReference>
<name>A0A844D994_9BURK</name>
<dbReference type="Gene3D" id="3.40.50.2300">
    <property type="match status" value="2"/>
</dbReference>
<evidence type="ECO:0000313" key="3">
    <source>
        <dbReference type="Proteomes" id="UP000439986"/>
    </source>
</evidence>
<dbReference type="Pfam" id="PF04392">
    <property type="entry name" value="ABC_sub_bind"/>
    <property type="match status" value="1"/>
</dbReference>
<dbReference type="EMBL" id="WKJL01000028">
    <property type="protein sequence ID" value="MRW87541.1"/>
    <property type="molecule type" value="Genomic_DNA"/>
</dbReference>
<keyword evidence="1" id="KW-0732">Signal</keyword>
<proteinExistence type="predicted"/>
<dbReference type="Proteomes" id="UP000439986">
    <property type="component" value="Unassembled WGS sequence"/>
</dbReference>
<dbReference type="PANTHER" id="PTHR35271">
    <property type="entry name" value="ABC TRANSPORTER, SUBSTRATE-BINDING LIPOPROTEIN-RELATED"/>
    <property type="match status" value="1"/>
</dbReference>
<protein>
    <submittedName>
        <fullName evidence="2">Sugar ABC transporter</fullName>
    </submittedName>
</protein>
<organism evidence="2 3">
    <name type="scientific">Duganella aquatilis</name>
    <dbReference type="NCBI Taxonomy" id="2666082"/>
    <lineage>
        <taxon>Bacteria</taxon>
        <taxon>Pseudomonadati</taxon>
        <taxon>Pseudomonadota</taxon>
        <taxon>Betaproteobacteria</taxon>
        <taxon>Burkholderiales</taxon>
        <taxon>Oxalobacteraceae</taxon>
        <taxon>Telluria group</taxon>
        <taxon>Duganella</taxon>
    </lineage>
</organism>
<gene>
    <name evidence="2" type="ORF">GJ698_26060</name>
</gene>
<accession>A0A844D994</accession>